<protein>
    <submittedName>
        <fullName evidence="5">Lrp/AsnC family transcriptional regulator</fullName>
    </submittedName>
</protein>
<dbReference type="InterPro" id="IPR011008">
    <property type="entry name" value="Dimeric_a/b-barrel"/>
</dbReference>
<dbReference type="Gene3D" id="1.10.10.10">
    <property type="entry name" value="Winged helix-like DNA-binding domain superfamily/Winged helix DNA-binding domain"/>
    <property type="match status" value="1"/>
</dbReference>
<dbReference type="SUPFAM" id="SSF54909">
    <property type="entry name" value="Dimeric alpha+beta barrel"/>
    <property type="match status" value="1"/>
</dbReference>
<dbReference type="RefSeq" id="WP_263051732.1">
    <property type="nucleotide sequence ID" value="NZ_CP106735.1"/>
</dbReference>
<evidence type="ECO:0000256" key="3">
    <source>
        <dbReference type="ARBA" id="ARBA00023163"/>
    </source>
</evidence>
<dbReference type="InterPro" id="IPR036388">
    <property type="entry name" value="WH-like_DNA-bd_sf"/>
</dbReference>
<dbReference type="Pfam" id="PF01037">
    <property type="entry name" value="AsnC_trans_reg"/>
    <property type="match status" value="1"/>
</dbReference>
<keyword evidence="2" id="KW-0238">DNA-binding</keyword>
<gene>
    <name evidence="5" type="ORF">N7E81_02635</name>
</gene>
<dbReference type="Gene3D" id="3.30.70.920">
    <property type="match status" value="1"/>
</dbReference>
<dbReference type="PANTHER" id="PTHR30154:SF34">
    <property type="entry name" value="TRANSCRIPTIONAL REGULATOR AZLB"/>
    <property type="match status" value="1"/>
</dbReference>
<dbReference type="SUPFAM" id="SSF46785">
    <property type="entry name" value="Winged helix' DNA-binding domain"/>
    <property type="match status" value="1"/>
</dbReference>
<dbReference type="InterPro" id="IPR000485">
    <property type="entry name" value="AsnC-type_HTH_dom"/>
</dbReference>
<evidence type="ECO:0000313" key="6">
    <source>
        <dbReference type="Proteomes" id="UP001062165"/>
    </source>
</evidence>
<reference evidence="5" key="1">
    <citation type="submission" date="2022-10" db="EMBL/GenBank/DDBJ databases">
        <title>Comparative genomics and taxonomic characterization of three novel marine species of genus Reichenbachiella exhibiting antioxidant and polysaccharide degradation activities.</title>
        <authorList>
            <person name="Muhammad N."/>
            <person name="Lee Y.-J."/>
            <person name="Ko J."/>
            <person name="Kim S.-G."/>
        </authorList>
    </citation>
    <scope>NUCLEOTIDE SEQUENCE</scope>
    <source>
        <strain evidence="5">Wsw4-B4</strain>
    </source>
</reference>
<dbReference type="SMART" id="SM00344">
    <property type="entry name" value="HTH_ASNC"/>
    <property type="match status" value="1"/>
</dbReference>
<dbReference type="InterPro" id="IPR019887">
    <property type="entry name" value="Tscrpt_reg_AsnC/Lrp_C"/>
</dbReference>
<evidence type="ECO:0000256" key="1">
    <source>
        <dbReference type="ARBA" id="ARBA00023015"/>
    </source>
</evidence>
<feature type="domain" description="HTH asnC-type" evidence="4">
    <location>
        <begin position="5"/>
        <end position="66"/>
    </location>
</feature>
<dbReference type="EMBL" id="CP106735">
    <property type="protein sequence ID" value="UXX80002.1"/>
    <property type="molecule type" value="Genomic_DNA"/>
</dbReference>
<dbReference type="PANTHER" id="PTHR30154">
    <property type="entry name" value="LEUCINE-RESPONSIVE REGULATORY PROTEIN"/>
    <property type="match status" value="1"/>
</dbReference>
<dbReference type="PRINTS" id="PR00033">
    <property type="entry name" value="HTHASNC"/>
</dbReference>
<name>A0ABY6D1G9_9BACT</name>
<proteinExistence type="predicted"/>
<dbReference type="Pfam" id="PF13412">
    <property type="entry name" value="HTH_24"/>
    <property type="match status" value="1"/>
</dbReference>
<dbReference type="InterPro" id="IPR036390">
    <property type="entry name" value="WH_DNA-bd_sf"/>
</dbReference>
<evidence type="ECO:0000256" key="2">
    <source>
        <dbReference type="ARBA" id="ARBA00023125"/>
    </source>
</evidence>
<dbReference type="InterPro" id="IPR011991">
    <property type="entry name" value="ArsR-like_HTH"/>
</dbReference>
<accession>A0ABY6D1G9</accession>
<dbReference type="Proteomes" id="UP001062165">
    <property type="component" value="Chromosome"/>
</dbReference>
<keyword evidence="1" id="KW-0805">Transcription regulation</keyword>
<evidence type="ECO:0000259" key="4">
    <source>
        <dbReference type="PROSITE" id="PS50956"/>
    </source>
</evidence>
<dbReference type="InterPro" id="IPR019888">
    <property type="entry name" value="Tscrpt_reg_AsnC-like"/>
</dbReference>
<evidence type="ECO:0000313" key="5">
    <source>
        <dbReference type="EMBL" id="UXX80002.1"/>
    </source>
</evidence>
<dbReference type="PROSITE" id="PS50956">
    <property type="entry name" value="HTH_ASNC_2"/>
    <property type="match status" value="1"/>
</dbReference>
<dbReference type="CDD" id="cd00090">
    <property type="entry name" value="HTH_ARSR"/>
    <property type="match status" value="1"/>
</dbReference>
<sequence length="152" mass="17084">MISQFDPIDKKILRRLSENARVPYSTLAKELNISNTMVHQRVNKLRQSGVIKNATFVFDPKVLGYTTEAMTRIEVTNAKYVNSLIAALKEIPEIVECSNITGKYALIIKIFAKDNSHLRDVLYGRIHPLAGVEGTDTTISFETAFQKNIAID</sequence>
<keyword evidence="3" id="KW-0804">Transcription</keyword>
<organism evidence="5 6">
    <name type="scientific">Reichenbachiella carrageenanivorans</name>
    <dbReference type="NCBI Taxonomy" id="2979869"/>
    <lineage>
        <taxon>Bacteria</taxon>
        <taxon>Pseudomonadati</taxon>
        <taxon>Bacteroidota</taxon>
        <taxon>Cytophagia</taxon>
        <taxon>Cytophagales</taxon>
        <taxon>Reichenbachiellaceae</taxon>
        <taxon>Reichenbachiella</taxon>
    </lineage>
</organism>
<keyword evidence="6" id="KW-1185">Reference proteome</keyword>